<evidence type="ECO:0000259" key="3">
    <source>
        <dbReference type="Pfam" id="PF07883"/>
    </source>
</evidence>
<evidence type="ECO:0000313" key="4">
    <source>
        <dbReference type="EMBL" id="AJE84606.1"/>
    </source>
</evidence>
<protein>
    <submittedName>
        <fullName evidence="4">Cupin 2 barrel domain-containing protein</fullName>
    </submittedName>
</protein>
<dbReference type="GO" id="GO:0016702">
    <property type="term" value="F:oxidoreductase activity, acting on single donors with incorporation of molecular oxygen, incorporation of two atoms of oxygen"/>
    <property type="evidence" value="ECO:0007669"/>
    <property type="project" value="UniProtKB-ARBA"/>
</dbReference>
<dbReference type="KEGG" id="sals:SLNWT_4230"/>
<dbReference type="CDD" id="cd02216">
    <property type="entry name" value="cupin_GDO-like_N"/>
    <property type="match status" value="1"/>
</dbReference>
<dbReference type="InterPro" id="IPR047183">
    <property type="entry name" value="GDO-like"/>
</dbReference>
<dbReference type="InterPro" id="IPR011051">
    <property type="entry name" value="RmlC_Cupin_sf"/>
</dbReference>
<dbReference type="CDD" id="cd06992">
    <property type="entry name" value="cupin_GDO-like_C"/>
    <property type="match status" value="1"/>
</dbReference>
<dbReference type="Gene3D" id="2.60.120.10">
    <property type="entry name" value="Jelly Rolls"/>
    <property type="match status" value="1"/>
</dbReference>
<accession>A0A0B5F141</accession>
<organism evidence="4 5">
    <name type="scientific">Streptomyces albus (strain ATCC 21838 / DSM 41398 / FERM P-419 / JCM 4703 / NBRC 107858)</name>
    <dbReference type="NCBI Taxonomy" id="1081613"/>
    <lineage>
        <taxon>Bacteria</taxon>
        <taxon>Bacillati</taxon>
        <taxon>Actinomycetota</taxon>
        <taxon>Actinomycetes</taxon>
        <taxon>Kitasatosporales</taxon>
        <taxon>Streptomycetaceae</taxon>
        <taxon>Streptomyces</taxon>
    </lineage>
</organism>
<evidence type="ECO:0000256" key="2">
    <source>
        <dbReference type="ARBA" id="ARBA00023002"/>
    </source>
</evidence>
<keyword evidence="5" id="KW-1185">Reference proteome</keyword>
<sequence length="373" mass="41158">MTYSDDVLGRARVSDTADLKAYYERLAGHEAGALWTVANEIEPWYPQPKSVPVLWSYEKLRPLVLESLALVKGDEAGRRVVMLVNPGRKDVSAAVGMLYTGLQVMGPGESMTAHRHQAAALRFVVEGQGAWTIVDGQKLRVGPRDFAITPNWTWHEHGNESPEDTGGPVIWQDGLDIPLVNAHDAGFYEVHPELYQQPRPTPDSSLLTYGSGVLRPFGFEDGWHKPYSPLFAYPWERAYPALLDAARASAGSPYDGIILEYSNPLTGGPVMPTMGAHLQLLQPGQATRAHRHTGSVVYNVAKGSGSSVIAGQRFDWREGDIFAVPSWAWHEHANADASEDAVLFSFNDFPVMRSLGFWREEAYPDNDGHQPLA</sequence>
<keyword evidence="2" id="KW-0560">Oxidoreductase</keyword>
<dbReference type="EMBL" id="CP010519">
    <property type="protein sequence ID" value="AJE84606.1"/>
    <property type="molecule type" value="Genomic_DNA"/>
</dbReference>
<feature type="domain" description="Cupin type-2" evidence="3">
    <location>
        <begin position="278"/>
        <end position="344"/>
    </location>
</feature>
<dbReference type="AlphaFoldDB" id="A0A0B5F141"/>
<reference evidence="4 5" key="1">
    <citation type="submission" date="2015-01" db="EMBL/GenBank/DDBJ databases">
        <title>Enhanced salinomycin production by adjusting the supply of polyketide extender units in Streptomyce albus DSM 41398.</title>
        <authorList>
            <person name="Lu C."/>
        </authorList>
    </citation>
    <scope>NUCLEOTIDE SEQUENCE [LARGE SCALE GENOMIC DNA]</scope>
    <source>
        <strain evidence="5">ATCC 21838 / DSM 41398 / FERM P-419 / JCM 4703 / NBRC 107858</strain>
    </source>
</reference>
<dbReference type="InterPro" id="IPR013096">
    <property type="entry name" value="Cupin_2"/>
</dbReference>
<dbReference type="Pfam" id="PF07883">
    <property type="entry name" value="Cupin_2"/>
    <property type="match status" value="2"/>
</dbReference>
<dbReference type="PANTHER" id="PTHR41517:SF1">
    <property type="entry name" value="CUPIN"/>
    <property type="match status" value="1"/>
</dbReference>
<evidence type="ECO:0000313" key="5">
    <source>
        <dbReference type="Proteomes" id="UP000031523"/>
    </source>
</evidence>
<keyword evidence="1" id="KW-0223">Dioxygenase</keyword>
<name>A0A0B5F141_STRA4</name>
<dbReference type="FunFam" id="2.60.120.10:FF:000274">
    <property type="entry name" value="Gentisate 1,2-dioxygenase"/>
    <property type="match status" value="1"/>
</dbReference>
<dbReference type="Proteomes" id="UP000031523">
    <property type="component" value="Chromosome"/>
</dbReference>
<feature type="domain" description="Cupin type-2" evidence="3">
    <location>
        <begin position="102"/>
        <end position="164"/>
    </location>
</feature>
<dbReference type="PANTHER" id="PTHR41517">
    <property type="entry name" value="1,2-DIOXYGENASE PROTEIN-RELATED"/>
    <property type="match status" value="1"/>
</dbReference>
<proteinExistence type="predicted"/>
<gene>
    <name evidence="4" type="ORF">SLNWT_4230</name>
</gene>
<dbReference type="InterPro" id="IPR014710">
    <property type="entry name" value="RmlC-like_jellyroll"/>
</dbReference>
<evidence type="ECO:0000256" key="1">
    <source>
        <dbReference type="ARBA" id="ARBA00022964"/>
    </source>
</evidence>
<dbReference type="SUPFAM" id="SSF51182">
    <property type="entry name" value="RmlC-like cupins"/>
    <property type="match status" value="1"/>
</dbReference>